<dbReference type="GO" id="GO:0004674">
    <property type="term" value="F:protein serine/threonine kinase activity"/>
    <property type="evidence" value="ECO:0007669"/>
    <property type="project" value="UniProtKB-KW"/>
</dbReference>
<keyword evidence="3" id="KW-0808">Transferase</keyword>
<dbReference type="EC" id="2.7.11.1" evidence="1"/>
<dbReference type="GO" id="GO:0005524">
    <property type="term" value="F:ATP binding"/>
    <property type="evidence" value="ECO:0007669"/>
    <property type="project" value="UniProtKB-KW"/>
</dbReference>
<dbReference type="EMBL" id="JAACJN010000116">
    <property type="protein sequence ID" value="KAF5371426.1"/>
    <property type="molecule type" value="Genomic_DNA"/>
</dbReference>
<dbReference type="SMART" id="SM00220">
    <property type="entry name" value="S_TKc"/>
    <property type="match status" value="1"/>
</dbReference>
<evidence type="ECO:0000313" key="11">
    <source>
        <dbReference type="EMBL" id="KAF5371426.1"/>
    </source>
</evidence>
<dbReference type="PROSITE" id="PS00108">
    <property type="entry name" value="PROTEIN_KINASE_ST"/>
    <property type="match status" value="1"/>
</dbReference>
<dbReference type="OrthoDB" id="68483at2759"/>
<keyword evidence="2" id="KW-0723">Serine/threonine-protein kinase</keyword>
<comment type="caution">
    <text evidence="11">The sequence shown here is derived from an EMBL/GenBank/DDBJ whole genome shotgun (WGS) entry which is preliminary data.</text>
</comment>
<keyword evidence="5" id="KW-0418">Kinase</keyword>
<feature type="region of interest" description="Disordered" evidence="9">
    <location>
        <begin position="464"/>
        <end position="485"/>
    </location>
</feature>
<gene>
    <name evidence="11" type="ORF">D9757_010001</name>
</gene>
<dbReference type="Gene3D" id="3.30.200.20">
    <property type="entry name" value="Phosphorylase Kinase, domain 1"/>
    <property type="match status" value="1"/>
</dbReference>
<dbReference type="InterPro" id="IPR008271">
    <property type="entry name" value="Ser/Thr_kinase_AS"/>
</dbReference>
<dbReference type="Proteomes" id="UP000518752">
    <property type="component" value="Unassembled WGS sequence"/>
</dbReference>
<evidence type="ECO:0000313" key="12">
    <source>
        <dbReference type="Proteomes" id="UP000518752"/>
    </source>
</evidence>
<name>A0A8H5GUQ8_9AGAR</name>
<dbReference type="GO" id="GO:0035556">
    <property type="term" value="P:intracellular signal transduction"/>
    <property type="evidence" value="ECO:0007669"/>
    <property type="project" value="TreeGrafter"/>
</dbReference>
<comment type="catalytic activity">
    <reaction evidence="7">
        <text>L-threonyl-[protein] + ATP = O-phospho-L-threonyl-[protein] + ADP + H(+)</text>
        <dbReference type="Rhea" id="RHEA:46608"/>
        <dbReference type="Rhea" id="RHEA-COMP:11060"/>
        <dbReference type="Rhea" id="RHEA-COMP:11605"/>
        <dbReference type="ChEBI" id="CHEBI:15378"/>
        <dbReference type="ChEBI" id="CHEBI:30013"/>
        <dbReference type="ChEBI" id="CHEBI:30616"/>
        <dbReference type="ChEBI" id="CHEBI:61977"/>
        <dbReference type="ChEBI" id="CHEBI:456216"/>
        <dbReference type="EC" id="2.7.11.1"/>
    </reaction>
</comment>
<reference evidence="11 12" key="1">
    <citation type="journal article" date="2020" name="ISME J.">
        <title>Uncovering the hidden diversity of litter-decomposition mechanisms in mushroom-forming fungi.</title>
        <authorList>
            <person name="Floudas D."/>
            <person name="Bentzer J."/>
            <person name="Ahren D."/>
            <person name="Johansson T."/>
            <person name="Persson P."/>
            <person name="Tunlid A."/>
        </authorList>
    </citation>
    <scope>NUCLEOTIDE SEQUENCE [LARGE SCALE GENOMIC DNA]</scope>
    <source>
        <strain evidence="11 12">CBS 406.79</strain>
    </source>
</reference>
<evidence type="ECO:0000256" key="8">
    <source>
        <dbReference type="ARBA" id="ARBA00048679"/>
    </source>
</evidence>
<evidence type="ECO:0000256" key="1">
    <source>
        <dbReference type="ARBA" id="ARBA00012513"/>
    </source>
</evidence>
<keyword evidence="12" id="KW-1185">Reference proteome</keyword>
<dbReference type="InterPro" id="IPR050236">
    <property type="entry name" value="Ser_Thr_kinase_AGC"/>
</dbReference>
<dbReference type="PROSITE" id="PS50011">
    <property type="entry name" value="PROTEIN_KINASE_DOM"/>
    <property type="match status" value="1"/>
</dbReference>
<dbReference type="SUPFAM" id="SSF56112">
    <property type="entry name" value="Protein kinase-like (PK-like)"/>
    <property type="match status" value="1"/>
</dbReference>
<organism evidence="11 12">
    <name type="scientific">Collybiopsis confluens</name>
    <dbReference type="NCBI Taxonomy" id="2823264"/>
    <lineage>
        <taxon>Eukaryota</taxon>
        <taxon>Fungi</taxon>
        <taxon>Dikarya</taxon>
        <taxon>Basidiomycota</taxon>
        <taxon>Agaricomycotina</taxon>
        <taxon>Agaricomycetes</taxon>
        <taxon>Agaricomycetidae</taxon>
        <taxon>Agaricales</taxon>
        <taxon>Marasmiineae</taxon>
        <taxon>Omphalotaceae</taxon>
        <taxon>Collybiopsis</taxon>
    </lineage>
</organism>
<evidence type="ECO:0000259" key="10">
    <source>
        <dbReference type="PROSITE" id="PS50011"/>
    </source>
</evidence>
<evidence type="ECO:0000256" key="2">
    <source>
        <dbReference type="ARBA" id="ARBA00022527"/>
    </source>
</evidence>
<evidence type="ECO:0000256" key="7">
    <source>
        <dbReference type="ARBA" id="ARBA00047899"/>
    </source>
</evidence>
<dbReference type="InterPro" id="IPR000719">
    <property type="entry name" value="Prot_kinase_dom"/>
</dbReference>
<dbReference type="Gene3D" id="1.10.510.10">
    <property type="entry name" value="Transferase(Phosphotransferase) domain 1"/>
    <property type="match status" value="2"/>
</dbReference>
<evidence type="ECO:0000256" key="5">
    <source>
        <dbReference type="ARBA" id="ARBA00022777"/>
    </source>
</evidence>
<feature type="region of interest" description="Disordered" evidence="9">
    <location>
        <begin position="18"/>
        <end position="56"/>
    </location>
</feature>
<proteinExistence type="predicted"/>
<feature type="compositionally biased region" description="Pro residues" evidence="9">
    <location>
        <begin position="467"/>
        <end position="481"/>
    </location>
</feature>
<feature type="compositionally biased region" description="Low complexity" evidence="9">
    <location>
        <begin position="31"/>
        <end position="54"/>
    </location>
</feature>
<accession>A0A8H5GUQ8</accession>
<protein>
    <recommendedName>
        <fullName evidence="1">non-specific serine/threonine protein kinase</fullName>
        <ecNumber evidence="1">2.7.11.1</ecNumber>
    </recommendedName>
</protein>
<evidence type="ECO:0000256" key="4">
    <source>
        <dbReference type="ARBA" id="ARBA00022741"/>
    </source>
</evidence>
<evidence type="ECO:0000256" key="3">
    <source>
        <dbReference type="ARBA" id="ARBA00022679"/>
    </source>
</evidence>
<evidence type="ECO:0000256" key="6">
    <source>
        <dbReference type="ARBA" id="ARBA00022840"/>
    </source>
</evidence>
<sequence length="554" mass="61913">MNYCYYATHSHHVRLEHDYSESSGSDAETASNPSSSSSSTTSTTPSSSSPKSNPVPRRMTLVDLDLIKLINTGGSGKVYLVRDKVDRQHLALKVIPKSRNIFTSNKEKVTEEKNIHSCLTMESDDFFLPLVATWSDADNFYLASEYVPGGDLALRIMQQRTFEEAESKFYIAELVVALERLHARKIIHRDIKPSNILIRPDGHIVLADFGVSKRFFSFEDVSDESFYTDRDSSDDSSSSDSSEDSMAVVEACRQLGINIVSSSPYDSASSDCCYMTSDDCGTPYFMSPEQHRGDKYSFEVDYWATGVILYRMLTGKMPFGDCAMNKGQIARSVLEDDVNFFGDSSKVSLVAQDFIQSLLAKDPCHRIHPSEIRKHPFFYGIDWSLVENRELRAPWLPYVPPMPKLSRGIFFAGYRDLVPGSPAAFYHHPSADVDGTTCSNDELSLSSFTWYSPYARLNRVRTLHQHPTPPLSPSPSSPPSPQAYERTRTKVISAAGGDIRPGPSNVPNSLLSIDAKWKSWFRSVFCSSGIGAVGRGKNNNIGRRRIRGWYHAVV</sequence>
<dbReference type="AlphaFoldDB" id="A0A8H5GUQ8"/>
<feature type="compositionally biased region" description="Polar residues" evidence="9">
    <location>
        <begin position="21"/>
        <end position="30"/>
    </location>
</feature>
<dbReference type="PANTHER" id="PTHR24356">
    <property type="entry name" value="SERINE/THREONINE-PROTEIN KINASE"/>
    <property type="match status" value="1"/>
</dbReference>
<comment type="catalytic activity">
    <reaction evidence="8">
        <text>L-seryl-[protein] + ATP = O-phospho-L-seryl-[protein] + ADP + H(+)</text>
        <dbReference type="Rhea" id="RHEA:17989"/>
        <dbReference type="Rhea" id="RHEA-COMP:9863"/>
        <dbReference type="Rhea" id="RHEA-COMP:11604"/>
        <dbReference type="ChEBI" id="CHEBI:15378"/>
        <dbReference type="ChEBI" id="CHEBI:29999"/>
        <dbReference type="ChEBI" id="CHEBI:30616"/>
        <dbReference type="ChEBI" id="CHEBI:83421"/>
        <dbReference type="ChEBI" id="CHEBI:456216"/>
        <dbReference type="EC" id="2.7.11.1"/>
    </reaction>
</comment>
<dbReference type="PANTHER" id="PTHR24356:SF1">
    <property type="entry name" value="SERINE_THREONINE-PROTEIN KINASE GREATWALL"/>
    <property type="match status" value="1"/>
</dbReference>
<evidence type="ECO:0000256" key="9">
    <source>
        <dbReference type="SAM" id="MobiDB-lite"/>
    </source>
</evidence>
<dbReference type="Pfam" id="PF00069">
    <property type="entry name" value="Pkinase"/>
    <property type="match status" value="2"/>
</dbReference>
<keyword evidence="6" id="KW-0067">ATP-binding</keyword>
<dbReference type="InterPro" id="IPR011009">
    <property type="entry name" value="Kinase-like_dom_sf"/>
</dbReference>
<keyword evidence="4" id="KW-0547">Nucleotide-binding</keyword>
<feature type="domain" description="Protein kinase" evidence="10">
    <location>
        <begin position="64"/>
        <end position="378"/>
    </location>
</feature>